<keyword evidence="5" id="KW-0378">Hydrolase</keyword>
<dbReference type="InterPro" id="IPR041373">
    <property type="entry name" value="RT_RNaseH"/>
</dbReference>
<dbReference type="OMA" id="GSECINH"/>
<evidence type="ECO:0000256" key="6">
    <source>
        <dbReference type="ARBA" id="ARBA00022918"/>
    </source>
</evidence>
<dbReference type="GO" id="GO:0003964">
    <property type="term" value="F:RNA-directed DNA polymerase activity"/>
    <property type="evidence" value="ECO:0007669"/>
    <property type="project" value="UniProtKB-KW"/>
</dbReference>
<organism evidence="8 9">
    <name type="scientific">Cajanus cajan</name>
    <name type="common">Pigeon pea</name>
    <name type="synonym">Cajanus indicus</name>
    <dbReference type="NCBI Taxonomy" id="3821"/>
    <lineage>
        <taxon>Eukaryota</taxon>
        <taxon>Viridiplantae</taxon>
        <taxon>Streptophyta</taxon>
        <taxon>Embryophyta</taxon>
        <taxon>Tracheophyta</taxon>
        <taxon>Spermatophyta</taxon>
        <taxon>Magnoliopsida</taxon>
        <taxon>eudicotyledons</taxon>
        <taxon>Gunneridae</taxon>
        <taxon>Pentapetalae</taxon>
        <taxon>rosids</taxon>
        <taxon>fabids</taxon>
        <taxon>Fabales</taxon>
        <taxon>Fabaceae</taxon>
        <taxon>Papilionoideae</taxon>
        <taxon>50 kb inversion clade</taxon>
        <taxon>NPAAA clade</taxon>
        <taxon>indigoferoid/millettioid clade</taxon>
        <taxon>Phaseoleae</taxon>
        <taxon>Cajanus</taxon>
    </lineage>
</organism>
<protein>
    <submittedName>
        <fullName evidence="8">Retrovirus-related Pol polyprotein from transposon opus</fullName>
        <ecNumber evidence="8">1.4.3.1</ecNumber>
    </submittedName>
</protein>
<evidence type="ECO:0000313" key="8">
    <source>
        <dbReference type="EMBL" id="KYP77338.1"/>
    </source>
</evidence>
<sequence>MRHPSEDHSVFRAKILDDVVDEYASDFYSLHDKKHCFLTNLYNSLACTESKFVSEFDFESVSVSDLDSCSKNKYDSLSDFVYDVLGVVPLDIISLESECTNHVSGSTHESDLQVEVHVVEPLVPVPSTVQPAPIPKLKPLPENLKYAYLEDDEKLPVIISTSLDAVQEDKLLHVLKAPDWTVPFELMCDASNYALGAVLAQRVDKLPRVIYYASRTLDASQANYTTTEKELLAIIFAFDKFRSYLLGSRVIIYTDHAALKYLLKKAESKPRLIRWML</sequence>
<evidence type="ECO:0000256" key="3">
    <source>
        <dbReference type="ARBA" id="ARBA00022722"/>
    </source>
</evidence>
<keyword evidence="6" id="KW-0695">RNA-directed DNA polymerase</keyword>
<dbReference type="GO" id="GO:0008445">
    <property type="term" value="F:D-aspartate oxidase activity"/>
    <property type="evidence" value="ECO:0007669"/>
    <property type="project" value="UniProtKB-EC"/>
</dbReference>
<dbReference type="FunFam" id="3.10.20.370:FF:000001">
    <property type="entry name" value="Retrovirus-related Pol polyprotein from transposon 17.6-like protein"/>
    <property type="match status" value="1"/>
</dbReference>
<gene>
    <name evidence="8" type="ORF">KK1_049674</name>
</gene>
<evidence type="ECO:0000256" key="2">
    <source>
        <dbReference type="ARBA" id="ARBA00022695"/>
    </source>
</evidence>
<dbReference type="PANTHER" id="PTHR34072">
    <property type="entry name" value="ENZYMATIC POLYPROTEIN-RELATED"/>
    <property type="match status" value="1"/>
</dbReference>
<accession>A0A151UDN0</accession>
<evidence type="ECO:0000256" key="4">
    <source>
        <dbReference type="ARBA" id="ARBA00022759"/>
    </source>
</evidence>
<dbReference type="EMBL" id="AGCT01019487">
    <property type="protein sequence ID" value="KYP77338.1"/>
    <property type="molecule type" value="Genomic_DNA"/>
</dbReference>
<dbReference type="PANTHER" id="PTHR34072:SF57">
    <property type="entry name" value="RNA-DIRECTED DNA POLYMERASE"/>
    <property type="match status" value="1"/>
</dbReference>
<keyword evidence="4" id="KW-0255">Endonuclease</keyword>
<dbReference type="CDD" id="cd09274">
    <property type="entry name" value="RNase_HI_RT_Ty3"/>
    <property type="match status" value="1"/>
</dbReference>
<reference evidence="8" key="1">
    <citation type="journal article" date="2012" name="Nat. Biotechnol.">
        <title>Draft genome sequence of pigeonpea (Cajanus cajan), an orphan legume crop of resource-poor farmers.</title>
        <authorList>
            <person name="Varshney R.K."/>
            <person name="Chen W."/>
            <person name="Li Y."/>
            <person name="Bharti A.K."/>
            <person name="Saxena R.K."/>
            <person name="Schlueter J.A."/>
            <person name="Donoghue M.T."/>
            <person name="Azam S."/>
            <person name="Fan G."/>
            <person name="Whaley A.M."/>
            <person name="Farmer A.D."/>
            <person name="Sheridan J."/>
            <person name="Iwata A."/>
            <person name="Tuteja R."/>
            <person name="Penmetsa R.V."/>
            <person name="Wu W."/>
            <person name="Upadhyaya H.D."/>
            <person name="Yang S.P."/>
            <person name="Shah T."/>
            <person name="Saxena K.B."/>
            <person name="Michael T."/>
            <person name="McCombie W.R."/>
            <person name="Yang B."/>
            <person name="Zhang G."/>
            <person name="Yang H."/>
            <person name="Wang J."/>
            <person name="Spillane C."/>
            <person name="Cook D.R."/>
            <person name="May G.D."/>
            <person name="Xu X."/>
            <person name="Jackson S.A."/>
        </authorList>
    </citation>
    <scope>NUCLEOTIDE SEQUENCE [LARGE SCALE GENOMIC DNA]</scope>
</reference>
<dbReference type="GO" id="GO:0004519">
    <property type="term" value="F:endonuclease activity"/>
    <property type="evidence" value="ECO:0007669"/>
    <property type="project" value="UniProtKB-KW"/>
</dbReference>
<evidence type="ECO:0000259" key="7">
    <source>
        <dbReference type="Pfam" id="PF17917"/>
    </source>
</evidence>
<evidence type="ECO:0000313" key="9">
    <source>
        <dbReference type="Proteomes" id="UP000075243"/>
    </source>
</evidence>
<evidence type="ECO:0000256" key="5">
    <source>
        <dbReference type="ARBA" id="ARBA00022801"/>
    </source>
</evidence>
<dbReference type="Gene3D" id="3.10.20.370">
    <property type="match status" value="1"/>
</dbReference>
<name>A0A151UDN0_CAJCA</name>
<dbReference type="AlphaFoldDB" id="A0A151UDN0"/>
<dbReference type="InterPro" id="IPR043502">
    <property type="entry name" value="DNA/RNA_pol_sf"/>
</dbReference>
<dbReference type="Pfam" id="PF17917">
    <property type="entry name" value="RT_RNaseH"/>
    <property type="match status" value="1"/>
</dbReference>
<keyword evidence="1" id="KW-0808">Transferase</keyword>
<dbReference type="EC" id="1.4.3.1" evidence="8"/>
<dbReference type="Gramene" id="C.cajan_46762.t">
    <property type="protein sequence ID" value="C.cajan_46762.t"/>
    <property type="gene ID" value="C.cajan_46762"/>
</dbReference>
<dbReference type="GO" id="GO:0016787">
    <property type="term" value="F:hydrolase activity"/>
    <property type="evidence" value="ECO:0007669"/>
    <property type="project" value="UniProtKB-KW"/>
</dbReference>
<feature type="domain" description="Reverse transcriptase RNase H-like" evidence="7">
    <location>
        <begin position="179"/>
        <end position="277"/>
    </location>
</feature>
<keyword evidence="2" id="KW-0548">Nucleotidyltransferase</keyword>
<proteinExistence type="predicted"/>
<keyword evidence="9" id="KW-1185">Reference proteome</keyword>
<keyword evidence="8" id="KW-0560">Oxidoreductase</keyword>
<comment type="caution">
    <text evidence="8">The sequence shown here is derived from an EMBL/GenBank/DDBJ whole genome shotgun (WGS) entry which is preliminary data.</text>
</comment>
<dbReference type="SUPFAM" id="SSF56672">
    <property type="entry name" value="DNA/RNA polymerases"/>
    <property type="match status" value="1"/>
</dbReference>
<keyword evidence="3" id="KW-0540">Nuclease</keyword>
<evidence type="ECO:0000256" key="1">
    <source>
        <dbReference type="ARBA" id="ARBA00022679"/>
    </source>
</evidence>
<dbReference type="Proteomes" id="UP000075243">
    <property type="component" value="Unassembled WGS sequence"/>
</dbReference>